<keyword evidence="5" id="KW-1185">Reference proteome</keyword>
<protein>
    <recommendedName>
        <fullName evidence="3">GH16 domain-containing protein</fullName>
    </recommendedName>
</protein>
<evidence type="ECO:0000313" key="4">
    <source>
        <dbReference type="EMBL" id="OCF38074.1"/>
    </source>
</evidence>
<reference evidence="5" key="2">
    <citation type="submission" date="2013-12" db="EMBL/GenBank/DDBJ databases">
        <title>Evolution of pathogenesis and genome organization in the Tremellales.</title>
        <authorList>
            <person name="Cuomo C."/>
            <person name="Litvintseva A."/>
            <person name="Heitman J."/>
            <person name="Chen Y."/>
            <person name="Sun S."/>
            <person name="Springer D."/>
            <person name="Dromer F."/>
            <person name="Young S."/>
            <person name="Zeng Q."/>
            <person name="Chapman S."/>
            <person name="Gujja S."/>
            <person name="Saif S."/>
            <person name="Birren B."/>
        </authorList>
    </citation>
    <scope>NUCLEOTIDE SEQUENCE [LARGE SCALE GENOMIC DNA]</scope>
    <source>
        <strain evidence="5">BCC8398</strain>
    </source>
</reference>
<name>A0A1B9H476_9TREE</name>
<dbReference type="AlphaFoldDB" id="A0A1B9H476"/>
<reference evidence="4 5" key="1">
    <citation type="submission" date="2013-07" db="EMBL/GenBank/DDBJ databases">
        <title>The Genome Sequence of Cryptococcus heveanensis BCC8398.</title>
        <authorList>
            <consortium name="The Broad Institute Genome Sequencing Platform"/>
            <person name="Cuomo C."/>
            <person name="Litvintseva A."/>
            <person name="Chen Y."/>
            <person name="Heitman J."/>
            <person name="Sun S."/>
            <person name="Springer D."/>
            <person name="Dromer F."/>
            <person name="Young S.K."/>
            <person name="Zeng Q."/>
            <person name="Gargeya S."/>
            <person name="Fitzgerald M."/>
            <person name="Abouelleil A."/>
            <person name="Alvarado L."/>
            <person name="Berlin A.M."/>
            <person name="Chapman S.B."/>
            <person name="Dewar J."/>
            <person name="Goldberg J."/>
            <person name="Griggs A."/>
            <person name="Gujja S."/>
            <person name="Hansen M."/>
            <person name="Howarth C."/>
            <person name="Imamovic A."/>
            <person name="Larimer J."/>
            <person name="McCowan C."/>
            <person name="Murphy C."/>
            <person name="Pearson M."/>
            <person name="Priest M."/>
            <person name="Roberts A."/>
            <person name="Saif S."/>
            <person name="Shea T."/>
            <person name="Sykes S."/>
            <person name="Wortman J."/>
            <person name="Nusbaum C."/>
            <person name="Birren B."/>
        </authorList>
    </citation>
    <scope>NUCLEOTIDE SEQUENCE [LARGE SCALE GENOMIC DNA]</scope>
    <source>
        <strain evidence="4 5">BCC8398</strain>
    </source>
</reference>
<feature type="domain" description="GH16" evidence="3">
    <location>
        <begin position="209"/>
        <end position="449"/>
    </location>
</feature>
<keyword evidence="2" id="KW-0732">Signal</keyword>
<dbReference type="Proteomes" id="UP000092666">
    <property type="component" value="Unassembled WGS sequence"/>
</dbReference>
<evidence type="ECO:0000259" key="3">
    <source>
        <dbReference type="PROSITE" id="PS51762"/>
    </source>
</evidence>
<dbReference type="PROSITE" id="PS51762">
    <property type="entry name" value="GH16_2"/>
    <property type="match status" value="1"/>
</dbReference>
<dbReference type="InterPro" id="IPR000757">
    <property type="entry name" value="Beta-glucanase-like"/>
</dbReference>
<evidence type="ECO:0000256" key="2">
    <source>
        <dbReference type="SAM" id="SignalP"/>
    </source>
</evidence>
<feature type="compositionally biased region" description="Low complexity" evidence="1">
    <location>
        <begin position="115"/>
        <end position="157"/>
    </location>
</feature>
<dbReference type="InterPro" id="IPR013320">
    <property type="entry name" value="ConA-like_dom_sf"/>
</dbReference>
<dbReference type="GO" id="GO:0004553">
    <property type="term" value="F:hydrolase activity, hydrolyzing O-glycosyl compounds"/>
    <property type="evidence" value="ECO:0007669"/>
    <property type="project" value="InterPro"/>
</dbReference>
<feature type="chain" id="PRO_5008627545" description="GH16 domain-containing protein" evidence="2">
    <location>
        <begin position="19"/>
        <end position="479"/>
    </location>
</feature>
<dbReference type="Gene3D" id="2.60.120.200">
    <property type="match status" value="1"/>
</dbReference>
<gene>
    <name evidence="4" type="ORF">I316_00298</name>
</gene>
<feature type="region of interest" description="Disordered" evidence="1">
    <location>
        <begin position="92"/>
        <end position="201"/>
    </location>
</feature>
<accession>A0A1B9H476</accession>
<dbReference type="SUPFAM" id="SSF49899">
    <property type="entry name" value="Concanavalin A-like lectins/glucanases"/>
    <property type="match status" value="1"/>
</dbReference>
<evidence type="ECO:0000313" key="5">
    <source>
        <dbReference type="Proteomes" id="UP000092666"/>
    </source>
</evidence>
<dbReference type="PANTHER" id="PTHR38121">
    <property type="entry name" value="GH16 DOMAIN-CONTAINING PROTEIN"/>
    <property type="match status" value="1"/>
</dbReference>
<proteinExistence type="predicted"/>
<evidence type="ECO:0000256" key="1">
    <source>
        <dbReference type="SAM" id="MobiDB-lite"/>
    </source>
</evidence>
<dbReference type="OrthoDB" id="2579977at2759"/>
<feature type="signal peptide" evidence="2">
    <location>
        <begin position="1"/>
        <end position="18"/>
    </location>
</feature>
<dbReference type="EMBL" id="KI669492">
    <property type="protein sequence ID" value="OCF38074.1"/>
    <property type="molecule type" value="Genomic_DNA"/>
</dbReference>
<dbReference type="Pfam" id="PF00722">
    <property type="entry name" value="Glyco_hydro_16"/>
    <property type="match status" value="1"/>
</dbReference>
<dbReference type="PANTHER" id="PTHR38121:SF4">
    <property type="entry name" value="GH16 DOMAIN-CONTAINING PROTEIN-RELATED"/>
    <property type="match status" value="1"/>
</dbReference>
<dbReference type="CDD" id="cd00413">
    <property type="entry name" value="Glyco_hydrolase_16"/>
    <property type="match status" value="1"/>
</dbReference>
<sequence length="479" mass="50013">MLSKTILVPLFFATFSQASVLRPRQSAEKAIMYEYGHDPSTTTSIDYGDDPAAAWLAAHPEIEKPSTYDWQAAQSTDLDVAPTVDATSADYQSAPTVVSAPGESSIPPVPTSSDVPTASSLASPPTSSVAAVESSVASPPSPPGSSVSVSAAPTSSVGYGQPPPPPVSSTAIVSAPEGTNGARPTVTGEEHTDAPPQATDGCSCGYTLTDYDNRYYPEKTVLHFSTVPDGADLTQYGFYVNDGDSAGPASTTEPGRRCVGSAENVYVQGGVLHLKVPAGQAGSTSPTGAELIFNPDVTGGLFVMEAQVDATPGTCMSIHTYTKVAGTSDEIDIEVLGQTIFEDLPPNFKGMGLSNYEPGGSKAGNHSEFPNDPTQGFNRYGIGWFNDGPRFFYNDAPTAKQPEIKIPTNKCSIIINNWTNGDPTFTQGPPATDSILKVRKIEYYYSVGETTVYPALKDSCTVESACPVSGGAAVVSASR</sequence>
<dbReference type="STRING" id="1296120.A0A1B9H476"/>
<dbReference type="GO" id="GO:0005975">
    <property type="term" value="P:carbohydrate metabolic process"/>
    <property type="evidence" value="ECO:0007669"/>
    <property type="project" value="InterPro"/>
</dbReference>
<organism evidence="4 5">
    <name type="scientific">Kwoniella heveanensis BCC8398</name>
    <dbReference type="NCBI Taxonomy" id="1296120"/>
    <lineage>
        <taxon>Eukaryota</taxon>
        <taxon>Fungi</taxon>
        <taxon>Dikarya</taxon>
        <taxon>Basidiomycota</taxon>
        <taxon>Agaricomycotina</taxon>
        <taxon>Tremellomycetes</taxon>
        <taxon>Tremellales</taxon>
        <taxon>Cryptococcaceae</taxon>
        <taxon>Kwoniella</taxon>
    </lineage>
</organism>